<sequence length="96" mass="11026">MLLVGFSPAGFSTLELNSWFQRLAVQVRKQQTATDQHTTTTLFDCRLEQDVFLIEIFQPTSSCQVKNNHPSSLHDETLQKAQIYQEGLREKVKISE</sequence>
<dbReference type="EMBL" id="JAHRIQ010070495">
    <property type="protein sequence ID" value="MEQ2243983.1"/>
    <property type="molecule type" value="Genomic_DNA"/>
</dbReference>
<organism evidence="1 2">
    <name type="scientific">Ilyodon furcidens</name>
    <name type="common">goldbreast splitfin</name>
    <dbReference type="NCBI Taxonomy" id="33524"/>
    <lineage>
        <taxon>Eukaryota</taxon>
        <taxon>Metazoa</taxon>
        <taxon>Chordata</taxon>
        <taxon>Craniata</taxon>
        <taxon>Vertebrata</taxon>
        <taxon>Euteleostomi</taxon>
        <taxon>Actinopterygii</taxon>
        <taxon>Neopterygii</taxon>
        <taxon>Teleostei</taxon>
        <taxon>Neoteleostei</taxon>
        <taxon>Acanthomorphata</taxon>
        <taxon>Ovalentaria</taxon>
        <taxon>Atherinomorphae</taxon>
        <taxon>Cyprinodontiformes</taxon>
        <taxon>Goodeidae</taxon>
        <taxon>Ilyodon</taxon>
    </lineage>
</organism>
<proteinExistence type="predicted"/>
<evidence type="ECO:0000313" key="2">
    <source>
        <dbReference type="Proteomes" id="UP001482620"/>
    </source>
</evidence>
<evidence type="ECO:0000313" key="1">
    <source>
        <dbReference type="EMBL" id="MEQ2243983.1"/>
    </source>
</evidence>
<name>A0ABV0UJK1_9TELE</name>
<protein>
    <submittedName>
        <fullName evidence="1">Uncharacterized protein</fullName>
    </submittedName>
</protein>
<dbReference type="Proteomes" id="UP001482620">
    <property type="component" value="Unassembled WGS sequence"/>
</dbReference>
<keyword evidence="2" id="KW-1185">Reference proteome</keyword>
<gene>
    <name evidence="1" type="ORF">ILYODFUR_012483</name>
</gene>
<reference evidence="1 2" key="1">
    <citation type="submission" date="2021-06" db="EMBL/GenBank/DDBJ databases">
        <authorList>
            <person name="Palmer J.M."/>
        </authorList>
    </citation>
    <scope>NUCLEOTIDE SEQUENCE [LARGE SCALE GENOMIC DNA]</scope>
    <source>
        <strain evidence="2">if_2019</strain>
        <tissue evidence="1">Muscle</tissue>
    </source>
</reference>
<comment type="caution">
    <text evidence="1">The sequence shown here is derived from an EMBL/GenBank/DDBJ whole genome shotgun (WGS) entry which is preliminary data.</text>
</comment>
<accession>A0ABV0UJK1</accession>